<dbReference type="Proteomes" id="UP000288587">
    <property type="component" value="Unassembled WGS sequence"/>
</dbReference>
<keyword evidence="1" id="KW-1133">Transmembrane helix</keyword>
<sequence length="329" mass="36363">MWNAARRRWQAWWKSRHPARDTQTLTQRNLYIVPTAVGAAFVLTQLLLLVASINDQLSLGYALTFLLCGAGLASMHTTHGNLRGLTLSLLPPPAGHADADQAITVRLHNPGRARFGIGLRLADAPAGSLAWVDVPAQSLAELTLHWKAPGRGLHELPVLRVETRYPLGLFVAWSYWRAASRQWVYPAAEQPCPPLPPGRAVGHEAPPQPHAMRAGGGDELHGVRPWREGDGLRHVLWNKAAQQSDPNAPLWVREWSAPPQGQDCWLDADDTLGLPDEQRWQRLTAWVLAADRRALDWGLRLPGQELPLGQGPKQKRQALERLALVGMAP</sequence>
<protein>
    <submittedName>
        <fullName evidence="2">DUF58 domain-containing protein</fullName>
    </submittedName>
</protein>
<organism evidence="2 3">
    <name type="scientific">Inhella crocodyli</name>
    <dbReference type="NCBI Taxonomy" id="2499851"/>
    <lineage>
        <taxon>Bacteria</taxon>
        <taxon>Pseudomonadati</taxon>
        <taxon>Pseudomonadota</taxon>
        <taxon>Betaproteobacteria</taxon>
        <taxon>Burkholderiales</taxon>
        <taxon>Sphaerotilaceae</taxon>
        <taxon>Inhella</taxon>
    </lineage>
</organism>
<dbReference type="PANTHER" id="PTHR34351">
    <property type="entry name" value="SLR1927 PROTEIN-RELATED"/>
    <property type="match status" value="1"/>
</dbReference>
<reference evidence="2 3" key="1">
    <citation type="submission" date="2019-01" db="EMBL/GenBank/DDBJ databases">
        <authorList>
            <person name="Chen W.-M."/>
        </authorList>
    </citation>
    <scope>NUCLEOTIDE SEQUENCE [LARGE SCALE GENOMIC DNA]</scope>
    <source>
        <strain evidence="2 3">CCP-18</strain>
    </source>
</reference>
<gene>
    <name evidence="2" type="ORF">EOD73_00870</name>
</gene>
<evidence type="ECO:0000313" key="2">
    <source>
        <dbReference type="EMBL" id="RVT87612.1"/>
    </source>
</evidence>
<proteinExistence type="predicted"/>
<keyword evidence="1" id="KW-0812">Transmembrane</keyword>
<keyword evidence="1" id="KW-0472">Membrane</keyword>
<dbReference type="OrthoDB" id="5298497at2"/>
<name>A0A437LQD5_9BURK</name>
<accession>A0A437LQD5</accession>
<keyword evidence="3" id="KW-1185">Reference proteome</keyword>
<evidence type="ECO:0000256" key="1">
    <source>
        <dbReference type="SAM" id="Phobius"/>
    </source>
</evidence>
<comment type="caution">
    <text evidence="2">The sequence shown here is derived from an EMBL/GenBank/DDBJ whole genome shotgun (WGS) entry which is preliminary data.</text>
</comment>
<dbReference type="EMBL" id="SACM01000001">
    <property type="protein sequence ID" value="RVT87612.1"/>
    <property type="molecule type" value="Genomic_DNA"/>
</dbReference>
<dbReference type="PANTHER" id="PTHR34351:SF1">
    <property type="entry name" value="SLR1927 PROTEIN"/>
    <property type="match status" value="1"/>
</dbReference>
<dbReference type="AlphaFoldDB" id="A0A437LQD5"/>
<dbReference type="RefSeq" id="WP_127679954.1">
    <property type="nucleotide sequence ID" value="NZ_SACM01000001.1"/>
</dbReference>
<evidence type="ECO:0000313" key="3">
    <source>
        <dbReference type="Proteomes" id="UP000288587"/>
    </source>
</evidence>
<feature type="transmembrane region" description="Helical" evidence="1">
    <location>
        <begin position="30"/>
        <end position="53"/>
    </location>
</feature>